<accession>W8RT67</accession>
<gene>
    <name evidence="1" type="ORF">roselon_01990</name>
</gene>
<dbReference type="STRING" id="1294273.roselon_01990"/>
<name>W8RT67_9RHOB</name>
<evidence type="ECO:0000313" key="1">
    <source>
        <dbReference type="EMBL" id="AHM04343.1"/>
    </source>
</evidence>
<dbReference type="EMBL" id="CP004372">
    <property type="protein sequence ID" value="AHM04343.1"/>
    <property type="molecule type" value="Genomic_DNA"/>
</dbReference>
<dbReference type="AlphaFoldDB" id="W8RT67"/>
<reference evidence="1 2" key="1">
    <citation type="submission" date="2013-03" db="EMBL/GenBank/DDBJ databases">
        <authorList>
            <person name="Fiebig A."/>
            <person name="Goeker M."/>
            <person name="Klenk H.-P.P."/>
        </authorList>
    </citation>
    <scope>NUCLEOTIDE SEQUENCE [LARGE SCALE GENOMIC DNA]</scope>
    <source>
        <strain evidence="2">DSM 19469</strain>
    </source>
</reference>
<evidence type="ECO:0000313" key="2">
    <source>
        <dbReference type="Proteomes" id="UP000019593"/>
    </source>
</evidence>
<dbReference type="HOGENOM" id="CLU_3204729_0_0_5"/>
<keyword evidence="2" id="KW-1185">Reference proteome</keyword>
<organism evidence="1 2">
    <name type="scientific">Roseicyclus elongatus DSM 19469</name>
    <dbReference type="NCBI Taxonomy" id="1294273"/>
    <lineage>
        <taxon>Bacteria</taxon>
        <taxon>Pseudomonadati</taxon>
        <taxon>Pseudomonadota</taxon>
        <taxon>Alphaproteobacteria</taxon>
        <taxon>Rhodobacterales</taxon>
        <taxon>Roseobacteraceae</taxon>
        <taxon>Roseicyclus</taxon>
    </lineage>
</organism>
<protein>
    <submittedName>
        <fullName evidence="1">Uncharacterized protein</fullName>
    </submittedName>
</protein>
<sequence>MKTRRWMKTVLNEAKKAEDVKMPWHRAARPKRGIAAKPAGLKATG</sequence>
<dbReference type="KEGG" id="red:roselon_01990"/>
<dbReference type="Proteomes" id="UP000019593">
    <property type="component" value="Chromosome"/>
</dbReference>
<proteinExistence type="predicted"/>